<organism evidence="2 3">
    <name type="scientific">Penicillium thymicola</name>
    <dbReference type="NCBI Taxonomy" id="293382"/>
    <lineage>
        <taxon>Eukaryota</taxon>
        <taxon>Fungi</taxon>
        <taxon>Dikarya</taxon>
        <taxon>Ascomycota</taxon>
        <taxon>Pezizomycotina</taxon>
        <taxon>Eurotiomycetes</taxon>
        <taxon>Eurotiomycetidae</taxon>
        <taxon>Eurotiales</taxon>
        <taxon>Aspergillaceae</taxon>
        <taxon>Penicillium</taxon>
    </lineage>
</organism>
<dbReference type="Proteomes" id="UP001227192">
    <property type="component" value="Unassembled WGS sequence"/>
</dbReference>
<accession>A0AAI9X3B0</accession>
<feature type="compositionally biased region" description="Basic and acidic residues" evidence="1">
    <location>
        <begin position="1"/>
        <end position="13"/>
    </location>
</feature>
<feature type="compositionally biased region" description="Basic and acidic residues" evidence="1">
    <location>
        <begin position="28"/>
        <end position="62"/>
    </location>
</feature>
<keyword evidence="3" id="KW-1185">Reference proteome</keyword>
<proteinExistence type="predicted"/>
<reference evidence="2" key="1">
    <citation type="submission" date="2015-06" db="EMBL/GenBank/DDBJ databases">
        <authorList>
            <person name="Nguyen H."/>
        </authorList>
    </citation>
    <scope>NUCLEOTIDE SEQUENCE</scope>
    <source>
        <strain evidence="2">DAOM 180753</strain>
    </source>
</reference>
<sequence length="99" mass="10857">MYDHSQLRTERRMGSFTARLSKTLAGESSKDSDSSGHPENDEAQDGVHDPVKKRHAVSEKVSQEASPGVYKCGQEVSDMYSTTGIIFMINVMTAGQFGE</sequence>
<protein>
    <submittedName>
        <fullName evidence="2">Uncharacterized protein</fullName>
    </submittedName>
</protein>
<dbReference type="EMBL" id="LACB01000652">
    <property type="protein sequence ID" value="KAJ9481933.1"/>
    <property type="molecule type" value="Genomic_DNA"/>
</dbReference>
<feature type="region of interest" description="Disordered" evidence="1">
    <location>
        <begin position="1"/>
        <end position="67"/>
    </location>
</feature>
<reference evidence="2" key="2">
    <citation type="journal article" date="2016" name="Fungal Biol.">
        <title>Ochratoxin A production by Penicillium thymicola.</title>
        <authorList>
            <person name="Nguyen H.D.T."/>
            <person name="McMullin D.R."/>
            <person name="Ponomareva E."/>
            <person name="Riley R."/>
            <person name="Pomraning K.R."/>
            <person name="Baker S.E."/>
            <person name="Seifert K.A."/>
        </authorList>
    </citation>
    <scope>NUCLEOTIDE SEQUENCE</scope>
    <source>
        <strain evidence="2">DAOM 180753</strain>
    </source>
</reference>
<evidence type="ECO:0000313" key="3">
    <source>
        <dbReference type="Proteomes" id="UP001227192"/>
    </source>
</evidence>
<gene>
    <name evidence="2" type="ORF">VN97_g11520</name>
</gene>
<name>A0AAI9X3B0_PENTH</name>
<dbReference type="AlphaFoldDB" id="A0AAI9X3B0"/>
<comment type="caution">
    <text evidence="2">The sequence shown here is derived from an EMBL/GenBank/DDBJ whole genome shotgun (WGS) entry which is preliminary data.</text>
</comment>
<evidence type="ECO:0000256" key="1">
    <source>
        <dbReference type="SAM" id="MobiDB-lite"/>
    </source>
</evidence>
<evidence type="ECO:0000313" key="2">
    <source>
        <dbReference type="EMBL" id="KAJ9481933.1"/>
    </source>
</evidence>